<dbReference type="OrthoDB" id="5787439at2759"/>
<evidence type="ECO:0000313" key="1">
    <source>
        <dbReference type="EMBL" id="VDO76539.1"/>
    </source>
</evidence>
<gene>
    <name evidence="1" type="ORF">HPBE_LOCUS8490</name>
</gene>
<proteinExistence type="predicted"/>
<dbReference type="SUPFAM" id="SSF55797">
    <property type="entry name" value="PR-1-like"/>
    <property type="match status" value="1"/>
</dbReference>
<reference evidence="1 2" key="1">
    <citation type="submission" date="2018-11" db="EMBL/GenBank/DDBJ databases">
        <authorList>
            <consortium name="Pathogen Informatics"/>
        </authorList>
    </citation>
    <scope>NUCLEOTIDE SEQUENCE [LARGE SCALE GENOMIC DNA]</scope>
</reference>
<evidence type="ECO:0000313" key="3">
    <source>
        <dbReference type="WBParaSite" id="HPBE_0000848901-mRNA-1"/>
    </source>
</evidence>
<dbReference type="Gene3D" id="3.40.33.10">
    <property type="entry name" value="CAP"/>
    <property type="match status" value="1"/>
</dbReference>
<dbReference type="Proteomes" id="UP000050761">
    <property type="component" value="Unassembled WGS sequence"/>
</dbReference>
<evidence type="ECO:0000313" key="2">
    <source>
        <dbReference type="Proteomes" id="UP000050761"/>
    </source>
</evidence>
<dbReference type="AlphaFoldDB" id="A0A183FM95"/>
<protein>
    <submittedName>
        <fullName evidence="3">SCP domain-containing protein</fullName>
    </submittedName>
</protein>
<keyword evidence="2" id="KW-1185">Reference proteome</keyword>
<dbReference type="InterPro" id="IPR035940">
    <property type="entry name" value="CAP_sf"/>
</dbReference>
<sequence>MITGRTTQIGCSYVYCTDATTLFIGCMYHPGASPSFIDPYEAGPFCLRDRDCTTYQPSQCSDGLCVRGTFSR</sequence>
<dbReference type="EMBL" id="UZAH01026162">
    <property type="protein sequence ID" value="VDO76539.1"/>
    <property type="molecule type" value="Genomic_DNA"/>
</dbReference>
<organism evidence="2 3">
    <name type="scientific">Heligmosomoides polygyrus</name>
    <name type="common">Parasitic roundworm</name>
    <dbReference type="NCBI Taxonomy" id="6339"/>
    <lineage>
        <taxon>Eukaryota</taxon>
        <taxon>Metazoa</taxon>
        <taxon>Ecdysozoa</taxon>
        <taxon>Nematoda</taxon>
        <taxon>Chromadorea</taxon>
        <taxon>Rhabditida</taxon>
        <taxon>Rhabditina</taxon>
        <taxon>Rhabditomorpha</taxon>
        <taxon>Strongyloidea</taxon>
        <taxon>Heligmosomidae</taxon>
        <taxon>Heligmosomoides</taxon>
    </lineage>
</organism>
<accession>A0A183FM95</accession>
<name>A0A183FM95_HELPZ</name>
<dbReference type="WBParaSite" id="HPBE_0000848901-mRNA-1">
    <property type="protein sequence ID" value="HPBE_0000848901-mRNA-1"/>
    <property type="gene ID" value="HPBE_0000848901"/>
</dbReference>
<accession>A0A3P7YHU8</accession>
<reference evidence="3" key="2">
    <citation type="submission" date="2019-09" db="UniProtKB">
        <authorList>
            <consortium name="WormBaseParasite"/>
        </authorList>
    </citation>
    <scope>IDENTIFICATION</scope>
</reference>